<dbReference type="AlphaFoldDB" id="A0A7W3T0B9"/>
<comment type="caution">
    <text evidence="1">The sequence shown here is derived from an EMBL/GenBank/DDBJ whole genome shotgun (WGS) entry which is preliminary data.</text>
</comment>
<reference evidence="2" key="1">
    <citation type="submission" date="2019-10" db="EMBL/GenBank/DDBJ databases">
        <title>Streptomyces sp. nov., a novel actinobacterium isolated from alkaline environment.</title>
        <authorList>
            <person name="Golinska P."/>
        </authorList>
    </citation>
    <scope>NUCLEOTIDE SEQUENCE [LARGE SCALE GENOMIC DNA]</scope>
    <source>
        <strain evidence="2">DSM 42108</strain>
    </source>
</reference>
<dbReference type="EMBL" id="VKHS01000031">
    <property type="protein sequence ID" value="MBB0228508.1"/>
    <property type="molecule type" value="Genomic_DNA"/>
</dbReference>
<organism evidence="1 2">
    <name type="scientific">Streptomyces calidiresistens</name>
    <dbReference type="NCBI Taxonomy" id="1485586"/>
    <lineage>
        <taxon>Bacteria</taxon>
        <taxon>Bacillati</taxon>
        <taxon>Actinomycetota</taxon>
        <taxon>Actinomycetes</taxon>
        <taxon>Kitasatosporales</taxon>
        <taxon>Streptomycetaceae</taxon>
        <taxon>Streptomyces</taxon>
    </lineage>
</organism>
<name>A0A7W3T0B9_9ACTN</name>
<evidence type="ECO:0000313" key="2">
    <source>
        <dbReference type="Proteomes" id="UP000530234"/>
    </source>
</evidence>
<sequence>MTRWVPGMRVTAGRANGILMDWTPLTDLGTWQGSFGPNSSFVPRMRKILDRGTPVWEFEGDIDLGSVSLNSTHQVFVFSAGHRVSSTKIYAQGGNSVSYSHVWVQFIPAGGLNVGIPNSGSSSGATRVCLAGLRITNP</sequence>
<dbReference type="Proteomes" id="UP000530234">
    <property type="component" value="Unassembled WGS sequence"/>
</dbReference>
<accession>A0A7W3T0B9</accession>
<gene>
    <name evidence="1" type="ORF">FOE67_03040</name>
</gene>
<dbReference type="RefSeq" id="WP_182660178.1">
    <property type="nucleotide sequence ID" value="NZ_VKHS01000031.1"/>
</dbReference>
<evidence type="ECO:0000313" key="1">
    <source>
        <dbReference type="EMBL" id="MBB0228508.1"/>
    </source>
</evidence>
<proteinExistence type="predicted"/>
<keyword evidence="2" id="KW-1185">Reference proteome</keyword>
<protein>
    <submittedName>
        <fullName evidence="1">Uncharacterized protein</fullName>
    </submittedName>
</protein>